<sequence>MEQILIKNFKAIVNKEERPINVKKMTVLMGEQGSGKSTVAKLVYFFKTIREEILTPFIGNFLVTEDNLKQVIEGQIYSYFITLFGSSRRLTNFEITYSYANDEFIRISQIETGELKIEFEHWLSKLNKAIGLNRELKRLDNAFGDLERRERDRFVNGIVKIVNNLFGSTQLNLYLPASRNAVISLGNHLLEIYSKLDNNLSASNDKEAHRYMSENDIILLKFIQYNRFLRNKFLQSGNFQTFIEDEKELNPELDCTDSEKILTRIEAVLKGHYLNDSEGEKLTLNDNQFVFLQNASSGQQESIRTFQDIFLHVLYSDPVFRVIEEPESHLFAAAQKELIESLAILANKNPESQLLITTHSTFILRVLDNLLKAFQINDSDAERIIDRAAWLNFDEFAAYNLVNGEIEDALNQEFKGVDARLFDDVTQQISNEFDELLNIQYP</sequence>
<keyword evidence="3" id="KW-1185">Reference proteome</keyword>
<proteinExistence type="predicted"/>
<dbReference type="Gene3D" id="3.40.50.300">
    <property type="entry name" value="P-loop containing nucleotide triphosphate hydrolases"/>
    <property type="match status" value="1"/>
</dbReference>
<accession>A0A344THD9</accession>
<dbReference type="InterPro" id="IPR027417">
    <property type="entry name" value="P-loop_NTPase"/>
</dbReference>
<name>A0A344THD9_9BACT</name>
<dbReference type="PANTHER" id="PTHR43581:SF4">
    <property type="entry name" value="ATP_GTP PHOSPHATASE"/>
    <property type="match status" value="1"/>
</dbReference>
<dbReference type="InterPro" id="IPR041685">
    <property type="entry name" value="AAA_GajA/Old/RecF-like"/>
</dbReference>
<reference evidence="2 3" key="1">
    <citation type="submission" date="2018-07" db="EMBL/GenBank/DDBJ databases">
        <title>Genome sequencing of Runella.</title>
        <authorList>
            <person name="Baek M.-G."/>
            <person name="Yi H."/>
        </authorList>
    </citation>
    <scope>NUCLEOTIDE SEQUENCE [LARGE SCALE GENOMIC DNA]</scope>
    <source>
        <strain evidence="2 3">HYN0085</strain>
    </source>
</reference>
<dbReference type="SUPFAM" id="SSF52540">
    <property type="entry name" value="P-loop containing nucleoside triphosphate hydrolases"/>
    <property type="match status" value="1"/>
</dbReference>
<evidence type="ECO:0000313" key="3">
    <source>
        <dbReference type="Proteomes" id="UP000251993"/>
    </source>
</evidence>
<protein>
    <recommendedName>
        <fullName evidence="1">Endonuclease GajA/Old nuclease/RecF-like AAA domain-containing protein</fullName>
    </recommendedName>
</protein>
<evidence type="ECO:0000259" key="1">
    <source>
        <dbReference type="Pfam" id="PF13175"/>
    </source>
</evidence>
<dbReference type="AlphaFoldDB" id="A0A344THD9"/>
<gene>
    <name evidence="2" type="ORF">DR864_10100</name>
</gene>
<evidence type="ECO:0000313" key="2">
    <source>
        <dbReference type="EMBL" id="AXE18060.1"/>
    </source>
</evidence>
<dbReference type="KEGG" id="run:DR864_10100"/>
<dbReference type="Pfam" id="PF13175">
    <property type="entry name" value="AAA_15"/>
    <property type="match status" value="1"/>
</dbReference>
<dbReference type="RefSeq" id="WP_114066845.1">
    <property type="nucleotide sequence ID" value="NZ_CP030850.1"/>
</dbReference>
<feature type="domain" description="Endonuclease GajA/Old nuclease/RecF-like AAA" evidence="1">
    <location>
        <begin position="2"/>
        <end position="363"/>
    </location>
</feature>
<dbReference type="EMBL" id="CP030850">
    <property type="protein sequence ID" value="AXE18060.1"/>
    <property type="molecule type" value="Genomic_DNA"/>
</dbReference>
<dbReference type="Proteomes" id="UP000251993">
    <property type="component" value="Chromosome"/>
</dbReference>
<organism evidence="2 3">
    <name type="scientific">Runella rosea</name>
    <dbReference type="NCBI Taxonomy" id="2259595"/>
    <lineage>
        <taxon>Bacteria</taxon>
        <taxon>Pseudomonadati</taxon>
        <taxon>Bacteroidota</taxon>
        <taxon>Cytophagia</taxon>
        <taxon>Cytophagales</taxon>
        <taxon>Spirosomataceae</taxon>
        <taxon>Runella</taxon>
    </lineage>
</organism>
<dbReference type="PANTHER" id="PTHR43581">
    <property type="entry name" value="ATP/GTP PHOSPHATASE"/>
    <property type="match status" value="1"/>
</dbReference>
<dbReference type="InterPro" id="IPR051396">
    <property type="entry name" value="Bact_Antivir_Def_Nuclease"/>
</dbReference>
<dbReference type="OrthoDB" id="1098190at2"/>